<feature type="transmembrane region" description="Helical" evidence="7">
    <location>
        <begin position="407"/>
        <end position="424"/>
    </location>
</feature>
<feature type="transmembrane region" description="Helical" evidence="7">
    <location>
        <begin position="18"/>
        <end position="42"/>
    </location>
</feature>
<feature type="transmembrane region" description="Helical" evidence="7">
    <location>
        <begin position="142"/>
        <end position="161"/>
    </location>
</feature>
<keyword evidence="10" id="KW-1185">Reference proteome</keyword>
<keyword evidence="3" id="KW-1003">Cell membrane</keyword>
<feature type="transmembrane region" description="Helical" evidence="7">
    <location>
        <begin position="54"/>
        <end position="75"/>
    </location>
</feature>
<feature type="transmembrane region" description="Helical" evidence="7">
    <location>
        <begin position="306"/>
        <end position="324"/>
    </location>
</feature>
<dbReference type="PANTHER" id="PTHR42718">
    <property type="entry name" value="MAJOR FACILITATOR SUPERFAMILY MULTIDRUG TRANSPORTER MFSC"/>
    <property type="match status" value="1"/>
</dbReference>
<organism evidence="9 10">
    <name type="scientific">Amycolatopsis roodepoortensis</name>
    <dbReference type="NCBI Taxonomy" id="700274"/>
    <lineage>
        <taxon>Bacteria</taxon>
        <taxon>Bacillati</taxon>
        <taxon>Actinomycetota</taxon>
        <taxon>Actinomycetes</taxon>
        <taxon>Pseudonocardiales</taxon>
        <taxon>Pseudonocardiaceae</taxon>
        <taxon>Amycolatopsis</taxon>
    </lineage>
</organism>
<proteinExistence type="predicted"/>
<evidence type="ECO:0000256" key="4">
    <source>
        <dbReference type="ARBA" id="ARBA00022692"/>
    </source>
</evidence>
<evidence type="ECO:0000256" key="1">
    <source>
        <dbReference type="ARBA" id="ARBA00004651"/>
    </source>
</evidence>
<evidence type="ECO:0000256" key="5">
    <source>
        <dbReference type="ARBA" id="ARBA00022989"/>
    </source>
</evidence>
<gene>
    <name evidence="9" type="ORF">H4W30_007155</name>
</gene>
<evidence type="ECO:0000256" key="6">
    <source>
        <dbReference type="ARBA" id="ARBA00023136"/>
    </source>
</evidence>
<dbReference type="InterPro" id="IPR011701">
    <property type="entry name" value="MFS"/>
</dbReference>
<dbReference type="EMBL" id="JADBEJ010000005">
    <property type="protein sequence ID" value="MBE1580095.1"/>
    <property type="molecule type" value="Genomic_DNA"/>
</dbReference>
<dbReference type="RefSeq" id="WP_192746508.1">
    <property type="nucleotide sequence ID" value="NZ_JADBEJ010000005.1"/>
</dbReference>
<feature type="domain" description="Major facilitator superfamily (MFS) profile" evidence="8">
    <location>
        <begin position="17"/>
        <end position="456"/>
    </location>
</feature>
<name>A0ABR9LHZ7_9PSEU</name>
<keyword evidence="6 7" id="KW-0472">Membrane</keyword>
<dbReference type="PANTHER" id="PTHR42718:SF40">
    <property type="entry name" value="METHYLENOMYCIN A RESISTANCE PROTEIN"/>
    <property type="match status" value="1"/>
</dbReference>
<comment type="caution">
    <text evidence="9">The sequence shown here is derived from an EMBL/GenBank/DDBJ whole genome shotgun (WGS) entry which is preliminary data.</text>
</comment>
<evidence type="ECO:0000313" key="9">
    <source>
        <dbReference type="EMBL" id="MBE1580095.1"/>
    </source>
</evidence>
<sequence length="475" mass="49079">MTASSTAPGRRAPGGVKIAALATGFVMASLDTTVVNVAGAAIQADLGSTLTQLTWIVDGYILTFASLLLLAGGLANRVGARVVYQVGMAVFFFASLACALAPNAETLIVARLVQGVGAALFMPSSLSLLVHSFPEKKQRTRMLGLWSAIVATSSGLGPTLGGLMVGAFGWPSIFLLNLPIGVIGMVLTRRYIAPVTGKPQGLAVPGHLLGIVVLASISFGLIEGPQLGWASAPVLGAAVVAVLAIGLLSLRERRATTHLMPWTLFHDKRFAGANLIGFLFNFALFGSIFMLGLFFQNARGADPFEAGLQLLPMTIFFPIANIVFSRISGRYGNGLLMTVFLTLAAVSTLSLVSVSEGTPYWVLALGVGAANIGAGIISPGMTAVLVDAAGPEHANVSGSVLNANRQIGSLVGVAAMGVVLHAAPDWYTGASVSFLLIGLSYGLGALVSWRMLLRPERREAAAAGQPEVPATVDAS</sequence>
<dbReference type="InterPro" id="IPR004638">
    <property type="entry name" value="EmrB-like"/>
</dbReference>
<feature type="transmembrane region" description="Helical" evidence="7">
    <location>
        <begin position="200"/>
        <end position="222"/>
    </location>
</feature>
<feature type="transmembrane region" description="Helical" evidence="7">
    <location>
        <begin position="360"/>
        <end position="386"/>
    </location>
</feature>
<feature type="transmembrane region" description="Helical" evidence="7">
    <location>
        <begin position="430"/>
        <end position="449"/>
    </location>
</feature>
<evidence type="ECO:0000313" key="10">
    <source>
        <dbReference type="Proteomes" id="UP000656548"/>
    </source>
</evidence>
<evidence type="ECO:0000259" key="8">
    <source>
        <dbReference type="PROSITE" id="PS50850"/>
    </source>
</evidence>
<keyword evidence="2" id="KW-0813">Transport</keyword>
<dbReference type="Pfam" id="PF07690">
    <property type="entry name" value="MFS_1"/>
    <property type="match status" value="1"/>
</dbReference>
<dbReference type="PROSITE" id="PS50850">
    <property type="entry name" value="MFS"/>
    <property type="match status" value="1"/>
</dbReference>
<accession>A0ABR9LHZ7</accession>
<dbReference type="SUPFAM" id="SSF103473">
    <property type="entry name" value="MFS general substrate transporter"/>
    <property type="match status" value="2"/>
</dbReference>
<dbReference type="Gene3D" id="1.20.1720.10">
    <property type="entry name" value="Multidrug resistance protein D"/>
    <property type="match status" value="1"/>
</dbReference>
<feature type="transmembrane region" description="Helical" evidence="7">
    <location>
        <begin position="108"/>
        <end position="130"/>
    </location>
</feature>
<keyword evidence="4 7" id="KW-0812">Transmembrane</keyword>
<evidence type="ECO:0000256" key="7">
    <source>
        <dbReference type="SAM" id="Phobius"/>
    </source>
</evidence>
<evidence type="ECO:0000256" key="2">
    <source>
        <dbReference type="ARBA" id="ARBA00022448"/>
    </source>
</evidence>
<dbReference type="Proteomes" id="UP000656548">
    <property type="component" value="Unassembled WGS sequence"/>
</dbReference>
<dbReference type="InterPro" id="IPR020846">
    <property type="entry name" value="MFS_dom"/>
</dbReference>
<feature type="transmembrane region" description="Helical" evidence="7">
    <location>
        <begin position="228"/>
        <end position="250"/>
    </location>
</feature>
<evidence type="ECO:0000256" key="3">
    <source>
        <dbReference type="ARBA" id="ARBA00022475"/>
    </source>
</evidence>
<feature type="transmembrane region" description="Helical" evidence="7">
    <location>
        <begin position="82"/>
        <end position="102"/>
    </location>
</feature>
<comment type="subcellular location">
    <subcellularLocation>
        <location evidence="1">Cell membrane</location>
        <topology evidence="1">Multi-pass membrane protein</topology>
    </subcellularLocation>
</comment>
<keyword evidence="5 7" id="KW-1133">Transmembrane helix</keyword>
<dbReference type="NCBIfam" id="TIGR00711">
    <property type="entry name" value="efflux_EmrB"/>
    <property type="match status" value="1"/>
</dbReference>
<feature type="transmembrane region" description="Helical" evidence="7">
    <location>
        <begin position="271"/>
        <end position="294"/>
    </location>
</feature>
<dbReference type="CDD" id="cd17321">
    <property type="entry name" value="MFS_MMR_MDR_like"/>
    <property type="match status" value="1"/>
</dbReference>
<reference evidence="9 10" key="1">
    <citation type="submission" date="2020-10" db="EMBL/GenBank/DDBJ databases">
        <title>Sequencing the genomes of 1000 actinobacteria strains.</title>
        <authorList>
            <person name="Klenk H.-P."/>
        </authorList>
    </citation>
    <scope>NUCLEOTIDE SEQUENCE [LARGE SCALE GENOMIC DNA]</scope>
    <source>
        <strain evidence="9 10">DSM 46661</strain>
    </source>
</reference>
<dbReference type="Gene3D" id="1.20.1250.20">
    <property type="entry name" value="MFS general substrate transporter like domains"/>
    <property type="match status" value="1"/>
</dbReference>
<protein>
    <submittedName>
        <fullName evidence="9">DHA2 family methylenomycin A resistance protein-like MFS transporter</fullName>
    </submittedName>
</protein>
<feature type="transmembrane region" description="Helical" evidence="7">
    <location>
        <begin position="336"/>
        <end position="354"/>
    </location>
</feature>
<feature type="transmembrane region" description="Helical" evidence="7">
    <location>
        <begin position="167"/>
        <end position="188"/>
    </location>
</feature>
<dbReference type="InterPro" id="IPR036259">
    <property type="entry name" value="MFS_trans_sf"/>
</dbReference>